<accession>A0A931A7L3</accession>
<dbReference type="AlphaFoldDB" id="A0A931A7L3"/>
<keyword evidence="2" id="KW-1185">Reference proteome</keyword>
<organism evidence="1 2">
    <name type="scientific">Nonomuraea cypriaca</name>
    <dbReference type="NCBI Taxonomy" id="1187855"/>
    <lineage>
        <taxon>Bacteria</taxon>
        <taxon>Bacillati</taxon>
        <taxon>Actinomycetota</taxon>
        <taxon>Actinomycetes</taxon>
        <taxon>Streptosporangiales</taxon>
        <taxon>Streptosporangiaceae</taxon>
        <taxon>Nonomuraea</taxon>
    </lineage>
</organism>
<dbReference type="EMBL" id="JADOGI010000001">
    <property type="protein sequence ID" value="MBF8184277.1"/>
    <property type="molecule type" value="Genomic_DNA"/>
</dbReference>
<evidence type="ECO:0000313" key="2">
    <source>
        <dbReference type="Proteomes" id="UP000605361"/>
    </source>
</evidence>
<protein>
    <submittedName>
        <fullName evidence="1">Uncharacterized protein</fullName>
    </submittedName>
</protein>
<proteinExistence type="predicted"/>
<evidence type="ECO:0000313" key="1">
    <source>
        <dbReference type="EMBL" id="MBF8184277.1"/>
    </source>
</evidence>
<sequence>MTRFDLVEDVGHEGVDVIDQVTDFFRSVLKETPAVTAGGHAADPAL</sequence>
<comment type="caution">
    <text evidence="1">The sequence shown here is derived from an EMBL/GenBank/DDBJ whole genome shotgun (WGS) entry which is preliminary data.</text>
</comment>
<reference evidence="1" key="1">
    <citation type="submission" date="2020-11" db="EMBL/GenBank/DDBJ databases">
        <title>Whole-genome analyses of Nonomuraea sp. K274.</title>
        <authorList>
            <person name="Veyisoglu A."/>
        </authorList>
    </citation>
    <scope>NUCLEOTIDE SEQUENCE</scope>
    <source>
        <strain evidence="1">K274</strain>
    </source>
</reference>
<dbReference type="RefSeq" id="WP_195893263.1">
    <property type="nucleotide sequence ID" value="NZ_JADOGI010000001.1"/>
</dbReference>
<name>A0A931A7L3_9ACTN</name>
<gene>
    <name evidence="1" type="ORF">ITP53_00640</name>
</gene>
<dbReference type="Proteomes" id="UP000605361">
    <property type="component" value="Unassembled WGS sequence"/>
</dbReference>